<dbReference type="GO" id="GO:0051603">
    <property type="term" value="P:proteolysis involved in protein catabolic process"/>
    <property type="evidence" value="ECO:0007669"/>
    <property type="project" value="InterPro"/>
</dbReference>
<proteinExistence type="predicted"/>
<dbReference type="InterPro" id="IPR029055">
    <property type="entry name" value="Ntn_hydrolases_N"/>
</dbReference>
<dbReference type="InterPro" id="IPR013083">
    <property type="entry name" value="Znf_RING/FYVE/PHD"/>
</dbReference>
<keyword evidence="1" id="KW-0647">Proteasome</keyword>
<dbReference type="SUPFAM" id="SSF57850">
    <property type="entry name" value="RING/U-box"/>
    <property type="match status" value="1"/>
</dbReference>
<gene>
    <name evidence="2" type="ORF">Mp_zg00480</name>
</gene>
<dbReference type="EMBL" id="AP020010">
    <property type="protein sequence ID" value="BBN20714.1"/>
    <property type="molecule type" value="Genomic_DNA"/>
</dbReference>
<name>A0A679E5V7_MARPO</name>
<evidence type="ECO:0000313" key="2">
    <source>
        <dbReference type="EMBL" id="BBN20714.1"/>
    </source>
</evidence>
<dbReference type="InterPro" id="IPR001353">
    <property type="entry name" value="Proteasome_sua/b"/>
</dbReference>
<organism evidence="2">
    <name type="scientific">Marchantia polymorpha subsp. ruderalis</name>
    <dbReference type="NCBI Taxonomy" id="1480154"/>
    <lineage>
        <taxon>Eukaryota</taxon>
        <taxon>Viridiplantae</taxon>
        <taxon>Streptophyta</taxon>
        <taxon>Embryophyta</taxon>
        <taxon>Marchantiophyta</taxon>
        <taxon>Marchantiopsida</taxon>
        <taxon>Marchantiidae</taxon>
        <taxon>Marchantiales</taxon>
        <taxon>Marchantiaceae</taxon>
        <taxon>Marchantia</taxon>
    </lineage>
</organism>
<dbReference type="AlphaFoldDB" id="A0A679E5V7"/>
<dbReference type="Gene3D" id="3.60.20.10">
    <property type="entry name" value="Glutamine Phosphoribosylpyrophosphate, subunit 1, domain 1"/>
    <property type="match status" value="1"/>
</dbReference>
<sequence length="227" mass="25607">MCPLTKEPMVDPVSLVTGSCFERASITAWFAEGNTIDMRTKLISKWGVEKGYFWAIAGLAADGRQIVTCARAEAGNYLGFYGEEIPTKELCDRVAYYVHLCTLYWWLRPYGSAAILGGYDRDGPQLYMIETSGVAYRYFGAAVGKGSAKTEIEKLKLSQMTCREGVIAVAKIIYNVHDEAKDKAFELEMSWICDESKREHQRVPADLLAEAKWGMWVVLRRRIFRGS</sequence>
<protein>
    <recommendedName>
        <fullName evidence="3">U-box domain-containing protein</fullName>
    </recommendedName>
</protein>
<evidence type="ECO:0008006" key="3">
    <source>
        <dbReference type="Google" id="ProtNLM"/>
    </source>
</evidence>
<dbReference type="GO" id="GO:0005839">
    <property type="term" value="C:proteasome core complex"/>
    <property type="evidence" value="ECO:0007669"/>
    <property type="project" value="InterPro"/>
</dbReference>
<dbReference type="SUPFAM" id="SSF56235">
    <property type="entry name" value="N-terminal nucleophile aminohydrolases (Ntn hydrolases)"/>
    <property type="match status" value="1"/>
</dbReference>
<dbReference type="InterPro" id="IPR050115">
    <property type="entry name" value="Proteasome_alpha"/>
</dbReference>
<evidence type="ECO:0000256" key="1">
    <source>
        <dbReference type="ARBA" id="ARBA00022942"/>
    </source>
</evidence>
<reference evidence="2" key="1">
    <citation type="journal article" date="2019" name="Curr. Biol.">
        <title>Chromatin organization in early land plants reveals an ancestral association between H3K27me3, transposons, and constitutive heterochromatin.</title>
        <authorList>
            <person name="Montgomery S.A."/>
            <person name="Tanizawa Y."/>
            <person name="Galik B."/>
            <person name="Wang N."/>
            <person name="Ito T."/>
            <person name="Mochizuki T."/>
            <person name="Akimcheva S."/>
            <person name="Bowman J."/>
            <person name="Cognat V."/>
            <person name="Drouard L."/>
            <person name="Ekker H."/>
            <person name="Houng S."/>
            <person name="Kohchi T."/>
            <person name="Lin S."/>
            <person name="Liu L.D."/>
            <person name="Nakamura Y."/>
            <person name="Valeeva L.R."/>
            <person name="Shakirov E.V."/>
            <person name="Shippen D.E."/>
            <person name="Wei W."/>
            <person name="Yagura M."/>
            <person name="Yamaoka S."/>
            <person name="Yamato K.T."/>
            <person name="Liu C."/>
            <person name="Berger F."/>
        </authorList>
    </citation>
    <scope>NUCLEOTIDE SEQUENCE</scope>
    <source>
        <strain evidence="2">Tak-1</strain>
    </source>
</reference>
<accession>A0A679E5V7</accession>
<dbReference type="Pfam" id="PF00227">
    <property type="entry name" value="Proteasome"/>
    <property type="match status" value="1"/>
</dbReference>
<dbReference type="Gene3D" id="3.30.40.10">
    <property type="entry name" value="Zinc/RING finger domain, C3HC4 (zinc finger)"/>
    <property type="match status" value="1"/>
</dbReference>
<dbReference type="PANTHER" id="PTHR11599">
    <property type="entry name" value="PROTEASOME SUBUNIT ALPHA/BETA"/>
    <property type="match status" value="1"/>
</dbReference>